<dbReference type="InterPro" id="IPR020845">
    <property type="entry name" value="AMP-binding_CS"/>
</dbReference>
<dbReference type="AlphaFoldDB" id="A0A518F1B5"/>
<dbReference type="GO" id="GO:0043041">
    <property type="term" value="P:amino acid activation for nonribosomal peptide biosynthetic process"/>
    <property type="evidence" value="ECO:0007669"/>
    <property type="project" value="TreeGrafter"/>
</dbReference>
<dbReference type="InterPro" id="IPR000873">
    <property type="entry name" value="AMP-dep_synth/lig_dom"/>
</dbReference>
<accession>A0A518F1B5</accession>
<dbReference type="Pfam" id="PF00501">
    <property type="entry name" value="AMP-binding"/>
    <property type="match status" value="1"/>
</dbReference>
<protein>
    <submittedName>
        <fullName evidence="3">Tyrocidine synthase 1</fullName>
    </submittedName>
</protein>
<dbReference type="GO" id="GO:0044550">
    <property type="term" value="P:secondary metabolite biosynthetic process"/>
    <property type="evidence" value="ECO:0007669"/>
    <property type="project" value="TreeGrafter"/>
</dbReference>
<dbReference type="PANTHER" id="PTHR45527:SF1">
    <property type="entry name" value="FATTY ACID SYNTHASE"/>
    <property type="match status" value="1"/>
</dbReference>
<dbReference type="InterPro" id="IPR045851">
    <property type="entry name" value="AMP-bd_C_sf"/>
</dbReference>
<sequence length="530" mass="57730">MLMHTGFLIHSAVEAWARETPDAPAMVFGGETQTYAELLAASQRLAAALLENGLQRSDRVGVFLRKGLDLGPAIYGALLAGGAFVPLDPAVPVERLEFMLRDGGIRHVVTSGAMRPTLARLAERMGDTTEAPILYGVDSVDGMVTVSSAEIAARDARDPGVWITDQDLAYLMYTSGSTGEPKAMMHSHRGSLSYARWGLQHVRLTPEDRVASHAPLHFDLSIFDFFSTAQAGGAVVLVPEAVTKFPASWTELVEKERISVVFTVPFTLIEMLERGALDQRDLSGLRWVLFGGEPFPPKHLRALMERLPHVRFTNVYGPAEAPSCTCHDVEPIAEGDDTPISIGTVSVGSDDLILDESDEPITDGAPGELCIRSTTLTLGYWNRPDLNERVFHRRPSFGPFPDVYFRTGDLVQRGEDGRLSFLGRKDRMIKTRGHRVELDEVESALASHPAVQEAAAYTEADGVGSRSILAAVTLANPDDAAITPATLRHHARAKLPPYAVPREIAIVAEFPRTTSGKIDRRALETDVPTP</sequence>
<dbReference type="PROSITE" id="PS00455">
    <property type="entry name" value="AMP_BINDING"/>
    <property type="match status" value="1"/>
</dbReference>
<feature type="domain" description="AMP-binding enzyme C-terminal" evidence="2">
    <location>
        <begin position="440"/>
        <end position="517"/>
    </location>
</feature>
<organism evidence="3 4">
    <name type="scientific">Saltatorellus ferox</name>
    <dbReference type="NCBI Taxonomy" id="2528018"/>
    <lineage>
        <taxon>Bacteria</taxon>
        <taxon>Pseudomonadati</taxon>
        <taxon>Planctomycetota</taxon>
        <taxon>Planctomycetia</taxon>
        <taxon>Planctomycetia incertae sedis</taxon>
        <taxon>Saltatorellus</taxon>
    </lineage>
</organism>
<dbReference type="Gene3D" id="3.40.50.12780">
    <property type="entry name" value="N-terminal domain of ligase-like"/>
    <property type="match status" value="1"/>
</dbReference>
<dbReference type="PANTHER" id="PTHR45527">
    <property type="entry name" value="NONRIBOSOMAL PEPTIDE SYNTHETASE"/>
    <property type="match status" value="1"/>
</dbReference>
<dbReference type="GO" id="GO:0031177">
    <property type="term" value="F:phosphopantetheine binding"/>
    <property type="evidence" value="ECO:0007669"/>
    <property type="project" value="TreeGrafter"/>
</dbReference>
<keyword evidence="4" id="KW-1185">Reference proteome</keyword>
<dbReference type="CDD" id="cd05930">
    <property type="entry name" value="A_NRPS"/>
    <property type="match status" value="1"/>
</dbReference>
<dbReference type="SUPFAM" id="SSF56801">
    <property type="entry name" value="Acetyl-CoA synthetase-like"/>
    <property type="match status" value="1"/>
</dbReference>
<dbReference type="EMBL" id="CP036434">
    <property type="protein sequence ID" value="QDV10119.1"/>
    <property type="molecule type" value="Genomic_DNA"/>
</dbReference>
<evidence type="ECO:0000313" key="4">
    <source>
        <dbReference type="Proteomes" id="UP000320390"/>
    </source>
</evidence>
<feature type="domain" description="AMP-dependent synthetase/ligase" evidence="1">
    <location>
        <begin position="14"/>
        <end position="381"/>
    </location>
</feature>
<evidence type="ECO:0000313" key="3">
    <source>
        <dbReference type="EMBL" id="QDV10119.1"/>
    </source>
</evidence>
<gene>
    <name evidence="3" type="primary">tycA</name>
    <name evidence="3" type="ORF">Poly30_56810</name>
</gene>
<name>A0A518F1B5_9BACT</name>
<dbReference type="Proteomes" id="UP000320390">
    <property type="component" value="Chromosome"/>
</dbReference>
<reference evidence="3 4" key="1">
    <citation type="submission" date="2019-02" db="EMBL/GenBank/DDBJ databases">
        <title>Deep-cultivation of Planctomycetes and their phenomic and genomic characterization uncovers novel biology.</title>
        <authorList>
            <person name="Wiegand S."/>
            <person name="Jogler M."/>
            <person name="Boedeker C."/>
            <person name="Pinto D."/>
            <person name="Vollmers J."/>
            <person name="Rivas-Marin E."/>
            <person name="Kohn T."/>
            <person name="Peeters S.H."/>
            <person name="Heuer A."/>
            <person name="Rast P."/>
            <person name="Oberbeckmann S."/>
            <person name="Bunk B."/>
            <person name="Jeske O."/>
            <person name="Meyerdierks A."/>
            <person name="Storesund J.E."/>
            <person name="Kallscheuer N."/>
            <person name="Luecker S."/>
            <person name="Lage O.M."/>
            <person name="Pohl T."/>
            <person name="Merkel B.J."/>
            <person name="Hornburger P."/>
            <person name="Mueller R.-W."/>
            <person name="Bruemmer F."/>
            <person name="Labrenz M."/>
            <person name="Spormann A.M."/>
            <person name="Op den Camp H."/>
            <person name="Overmann J."/>
            <person name="Amann R."/>
            <person name="Jetten M.S.M."/>
            <person name="Mascher T."/>
            <person name="Medema M.H."/>
            <person name="Devos D.P."/>
            <person name="Kaster A.-K."/>
            <person name="Ovreas L."/>
            <person name="Rohde M."/>
            <person name="Galperin M.Y."/>
            <person name="Jogler C."/>
        </authorList>
    </citation>
    <scope>NUCLEOTIDE SEQUENCE [LARGE SCALE GENOMIC DNA]</scope>
    <source>
        <strain evidence="3 4">Poly30</strain>
    </source>
</reference>
<dbReference type="InterPro" id="IPR042099">
    <property type="entry name" value="ANL_N_sf"/>
</dbReference>
<dbReference type="Gene3D" id="3.30.300.30">
    <property type="match status" value="1"/>
</dbReference>
<evidence type="ECO:0000259" key="2">
    <source>
        <dbReference type="Pfam" id="PF13193"/>
    </source>
</evidence>
<dbReference type="RefSeq" id="WP_145205748.1">
    <property type="nucleotide sequence ID" value="NZ_CP036434.1"/>
</dbReference>
<dbReference type="NCBIfam" id="TIGR01733">
    <property type="entry name" value="AA-adenyl-dom"/>
    <property type="match status" value="1"/>
</dbReference>
<dbReference type="GO" id="GO:0005737">
    <property type="term" value="C:cytoplasm"/>
    <property type="evidence" value="ECO:0007669"/>
    <property type="project" value="TreeGrafter"/>
</dbReference>
<dbReference type="InterPro" id="IPR025110">
    <property type="entry name" value="AMP-bd_C"/>
</dbReference>
<proteinExistence type="predicted"/>
<dbReference type="OrthoDB" id="9778383at2"/>
<dbReference type="Pfam" id="PF13193">
    <property type="entry name" value="AMP-binding_C"/>
    <property type="match status" value="1"/>
</dbReference>
<dbReference type="InterPro" id="IPR010071">
    <property type="entry name" value="AA_adenyl_dom"/>
</dbReference>
<evidence type="ECO:0000259" key="1">
    <source>
        <dbReference type="Pfam" id="PF00501"/>
    </source>
</evidence>